<comment type="pathway">
    <text evidence="2">Cofactor biosynthesis; ubiquinone biosynthesis.</text>
</comment>
<dbReference type="Proteomes" id="UP000318294">
    <property type="component" value="Unassembled WGS sequence"/>
</dbReference>
<dbReference type="GO" id="GO:0071949">
    <property type="term" value="F:FAD binding"/>
    <property type="evidence" value="ECO:0007669"/>
    <property type="project" value="InterPro"/>
</dbReference>
<reference evidence="9 10" key="1">
    <citation type="submission" date="2019-07" db="EMBL/GenBank/DDBJ databases">
        <title>Tepidimonas charontis SPSP-6 draft genome.</title>
        <authorList>
            <person name="Da Costa M.S."/>
            <person name="Froufe H.J.C."/>
            <person name="Egas C."/>
            <person name="Albuquerque L."/>
        </authorList>
    </citation>
    <scope>NUCLEOTIDE SEQUENCE [LARGE SCALE GENOMIC DNA]</scope>
    <source>
        <strain evidence="9 10">SPSP-6</strain>
    </source>
</reference>
<dbReference type="Gene3D" id="3.50.50.60">
    <property type="entry name" value="FAD/NAD(P)-binding domain"/>
    <property type="match status" value="2"/>
</dbReference>
<dbReference type="InterPro" id="IPR051205">
    <property type="entry name" value="UbiH/COQ6_monooxygenase"/>
</dbReference>
<evidence type="ECO:0000256" key="2">
    <source>
        <dbReference type="ARBA" id="ARBA00004749"/>
    </source>
</evidence>
<evidence type="ECO:0000256" key="4">
    <source>
        <dbReference type="ARBA" id="ARBA00022630"/>
    </source>
</evidence>
<sequence>MLTRYDVSILGGGIVGRTLALLLARERLRVALVERPPLPTAAPDIRAYALNAASRALLHGVRAWPDEPTAATPVQCMWVADAAPGATAACAPQASLRFDPDDGQPLAWIVDVPALEASLDRALRYQPGVERLDATQHPRPSAALTVICEGRHSASRAAEGFGYERQPYPHTAVAARLRTERPHGGVARQWFCGDSILALLPMDGPEGHLVALVWSVPHERAAALLALSAPAFAAAVAAACDHALGSMQTEGQPAGWPLERSLARPWVRPGLALAGDAAHAMHPLAGQGLNVGLGDVAELARVLREREYWRELGDLRLLRRYERARAAPVAAMLAATDALHALFAASDARVAALRRWGLRAVDRLEPLKHWFIEQAAGVASNRAHPSPVL</sequence>
<comment type="caution">
    <text evidence="9">The sequence shown here is derived from an EMBL/GenBank/DDBJ whole genome shotgun (WGS) entry which is preliminary data.</text>
</comment>
<dbReference type="GO" id="GO:0006744">
    <property type="term" value="P:ubiquinone biosynthetic process"/>
    <property type="evidence" value="ECO:0007669"/>
    <property type="project" value="UniProtKB-UniPathway"/>
</dbReference>
<dbReference type="PANTHER" id="PTHR43876:SF25">
    <property type="entry name" value="MONOOXYGENASE NMA2164"/>
    <property type="match status" value="1"/>
</dbReference>
<gene>
    <name evidence="9" type="primary">ubiI</name>
    <name evidence="9" type="ORF">Tchar_02084</name>
</gene>
<dbReference type="NCBIfam" id="TIGR01988">
    <property type="entry name" value="Ubi-OHases"/>
    <property type="match status" value="1"/>
</dbReference>
<feature type="domain" description="FAD-binding" evidence="8">
    <location>
        <begin position="139"/>
        <end position="334"/>
    </location>
</feature>
<dbReference type="InterPro" id="IPR036188">
    <property type="entry name" value="FAD/NAD-bd_sf"/>
</dbReference>
<dbReference type="GO" id="GO:0016705">
    <property type="term" value="F:oxidoreductase activity, acting on paired donors, with incorporation or reduction of molecular oxygen"/>
    <property type="evidence" value="ECO:0007669"/>
    <property type="project" value="InterPro"/>
</dbReference>
<dbReference type="OrthoDB" id="9769565at2"/>
<dbReference type="Pfam" id="PF01494">
    <property type="entry name" value="FAD_binding_3"/>
    <property type="match status" value="1"/>
</dbReference>
<dbReference type="GO" id="GO:0004497">
    <property type="term" value="F:monooxygenase activity"/>
    <property type="evidence" value="ECO:0007669"/>
    <property type="project" value="UniProtKB-KW"/>
</dbReference>
<dbReference type="AlphaFoldDB" id="A0A554X9J7"/>
<comment type="cofactor">
    <cofactor evidence="1">
        <name>FAD</name>
        <dbReference type="ChEBI" id="CHEBI:57692"/>
    </cofactor>
</comment>
<proteinExistence type="inferred from homology"/>
<dbReference type="EC" id="1.14.13.-" evidence="9"/>
<evidence type="ECO:0000313" key="10">
    <source>
        <dbReference type="Proteomes" id="UP000318294"/>
    </source>
</evidence>
<evidence type="ECO:0000256" key="3">
    <source>
        <dbReference type="ARBA" id="ARBA00005349"/>
    </source>
</evidence>
<evidence type="ECO:0000256" key="7">
    <source>
        <dbReference type="ARBA" id="ARBA00023033"/>
    </source>
</evidence>
<organism evidence="9 10">
    <name type="scientific">Tepidimonas charontis</name>
    <dbReference type="NCBI Taxonomy" id="2267262"/>
    <lineage>
        <taxon>Bacteria</taxon>
        <taxon>Pseudomonadati</taxon>
        <taxon>Pseudomonadota</taxon>
        <taxon>Betaproteobacteria</taxon>
        <taxon>Burkholderiales</taxon>
        <taxon>Tepidimonas</taxon>
    </lineage>
</organism>
<accession>A0A554X9J7</accession>
<keyword evidence="10" id="KW-1185">Reference proteome</keyword>
<name>A0A554X9J7_9BURK</name>
<dbReference type="InterPro" id="IPR010971">
    <property type="entry name" value="UbiH/COQ6"/>
</dbReference>
<dbReference type="EMBL" id="VJON01000038">
    <property type="protein sequence ID" value="TSE32498.1"/>
    <property type="molecule type" value="Genomic_DNA"/>
</dbReference>
<comment type="similarity">
    <text evidence="3">Belongs to the UbiH/COQ6 family.</text>
</comment>
<evidence type="ECO:0000256" key="5">
    <source>
        <dbReference type="ARBA" id="ARBA00022827"/>
    </source>
</evidence>
<dbReference type="PANTHER" id="PTHR43876">
    <property type="entry name" value="UBIQUINONE BIOSYNTHESIS MONOOXYGENASE COQ6, MITOCHONDRIAL"/>
    <property type="match status" value="1"/>
</dbReference>
<evidence type="ECO:0000259" key="8">
    <source>
        <dbReference type="Pfam" id="PF01494"/>
    </source>
</evidence>
<dbReference type="UniPathway" id="UPA00232"/>
<dbReference type="InterPro" id="IPR002938">
    <property type="entry name" value="FAD-bd"/>
</dbReference>
<dbReference type="PROSITE" id="PS01304">
    <property type="entry name" value="UBIH"/>
    <property type="match status" value="1"/>
</dbReference>
<keyword evidence="5" id="KW-0274">FAD</keyword>
<dbReference type="InterPro" id="IPR018168">
    <property type="entry name" value="Ubi_Hdrlase_CS"/>
</dbReference>
<protein>
    <submittedName>
        <fullName evidence="9">2-octaprenylphenol hydroxylase</fullName>
        <ecNumber evidence="9">1.14.13.-</ecNumber>
    </submittedName>
</protein>
<dbReference type="RefSeq" id="WP_144328969.1">
    <property type="nucleotide sequence ID" value="NZ_VJON01000038.1"/>
</dbReference>
<keyword evidence="4" id="KW-0285">Flavoprotein</keyword>
<dbReference type="PRINTS" id="PR00420">
    <property type="entry name" value="RNGMNOXGNASE"/>
</dbReference>
<keyword evidence="6 9" id="KW-0560">Oxidoreductase</keyword>
<evidence type="ECO:0000256" key="6">
    <source>
        <dbReference type="ARBA" id="ARBA00023002"/>
    </source>
</evidence>
<dbReference type="SUPFAM" id="SSF51905">
    <property type="entry name" value="FAD/NAD(P)-binding domain"/>
    <property type="match status" value="1"/>
</dbReference>
<keyword evidence="7" id="KW-0503">Monooxygenase</keyword>
<evidence type="ECO:0000313" key="9">
    <source>
        <dbReference type="EMBL" id="TSE32498.1"/>
    </source>
</evidence>
<evidence type="ECO:0000256" key="1">
    <source>
        <dbReference type="ARBA" id="ARBA00001974"/>
    </source>
</evidence>
<dbReference type="Gene3D" id="3.30.9.10">
    <property type="entry name" value="D-Amino Acid Oxidase, subunit A, domain 2"/>
    <property type="match status" value="1"/>
</dbReference>